<accession>A0A450YSE2</accession>
<dbReference type="PRINTS" id="PR00868">
    <property type="entry name" value="DNAPOLI"/>
</dbReference>
<dbReference type="Gene3D" id="3.30.70.370">
    <property type="match status" value="1"/>
</dbReference>
<sequence>MEKESNESIWERVFELDLTPKNQNFAYNCMEYSSSCPDCGGNDRLSVFGEDNGILAICWGKDHGRSGCGKRFYRKDFLGEKGTKAVRKAPTKKKRAVEEDIPKREPIIEKAHSKIFEKDHVPTLLFAKNRGFSEECIKKFKVGSTFEQKKGFGLVLPVFNPEPYYQIRWIQWDSSKKYSKYQNPKGKKVAPAIFGESKEVALVFESLIDGMLISATAGYTALVAMGASLRDQDLALYANVLLVPDQDDAGERNFGLGGTYEKIPLPKEYKDAGELIQRKGLKLAKLYFQKMVNYKLESCDKNLEKAVESAPIKGEKESGSVRYQAEAPNDTIKEEAQELPKEQPKETEPATLPKYQYITSKEEAVKAVALLKKSRGPIALDTETTGLDFQSDKIRLVQLYEPESDCFLFDLFEIGEIAFLKPLEEKEFIIHYAPFDIKFLRKNGIELKHYFDTKMTALLVCPIPNPKDGKRDNLELVPKDFRKRDLSLKGLLKAYLNIDIPKEKNVRTGWEGELSEEKLEYAMKDVIYLHKLYDWLKGGLKILELEETYTHYSKALKAHIEMEWVGASIRKKELSQKIEELDPLDTCIRFIETYDIGNPNSSKQLSEYVLSEFPDMKLPKTPSGKQVKLDLDTLKEIKDKSPFFEDLHHLKKQTTNHREHVKLYDSISPITQRVHPSFNILSASSGRTISSKPNFQGQDNEVKSFVGHTERKNMRLTMADYSQQELRVFSLITKNKDFIELLERGEDGYKAIASNITGKDPKDISDAERKPFKETTLALLYGQGAKSLSEKLEIPLKETKKLYQDIKQLLNVGSLQRTLFNRHQGKAHIPTFFMGGFRPIRDKWKTLKEYQLINYCIQGTASNIGILALNRLSESIPKGVNIVGYIHDEFLLEHEESQTEKVKEIVSNAMEEAFLDCFPLAEKQRKYLVKVKTGDRWEK</sequence>
<dbReference type="GO" id="GO:0006302">
    <property type="term" value="P:double-strand break repair"/>
    <property type="evidence" value="ECO:0007669"/>
    <property type="project" value="TreeGrafter"/>
</dbReference>
<organism evidence="7">
    <name type="scientific">Candidatus Kentrum sp. SD</name>
    <dbReference type="NCBI Taxonomy" id="2126332"/>
    <lineage>
        <taxon>Bacteria</taxon>
        <taxon>Pseudomonadati</taxon>
        <taxon>Pseudomonadota</taxon>
        <taxon>Gammaproteobacteria</taxon>
        <taxon>Candidatus Kentrum</taxon>
    </lineage>
</organism>
<keyword evidence="7" id="KW-0540">Nuclease</keyword>
<dbReference type="InterPro" id="IPR036397">
    <property type="entry name" value="RNaseH_sf"/>
</dbReference>
<dbReference type="InterPro" id="IPR001098">
    <property type="entry name" value="DNA-dir_DNA_pol_A_palm_dom"/>
</dbReference>
<dbReference type="InterPro" id="IPR043502">
    <property type="entry name" value="DNA/RNA_pol_sf"/>
</dbReference>
<feature type="domain" description="DNA-directed DNA polymerase family A palm" evidence="5">
    <location>
        <begin position="699"/>
        <end position="898"/>
    </location>
</feature>
<dbReference type="SMART" id="SM00482">
    <property type="entry name" value="POLAc"/>
    <property type="match status" value="1"/>
</dbReference>
<dbReference type="SUPFAM" id="SSF53098">
    <property type="entry name" value="Ribonuclease H-like"/>
    <property type="match status" value="1"/>
</dbReference>
<dbReference type="Gene3D" id="1.10.150.20">
    <property type="entry name" value="5' to 3' exonuclease, C-terminal subdomain"/>
    <property type="match status" value="1"/>
</dbReference>
<dbReference type="SMART" id="SM00474">
    <property type="entry name" value="35EXOc"/>
    <property type="match status" value="1"/>
</dbReference>
<dbReference type="PANTHER" id="PTHR10133:SF62">
    <property type="entry name" value="DNA POLYMERASE THETA"/>
    <property type="match status" value="1"/>
</dbReference>
<dbReference type="EMBL" id="CAADFR010000046">
    <property type="protein sequence ID" value="VFK39663.1"/>
    <property type="molecule type" value="Genomic_DNA"/>
</dbReference>
<evidence type="ECO:0000313" key="7">
    <source>
        <dbReference type="EMBL" id="VFK44461.1"/>
    </source>
</evidence>
<evidence type="ECO:0000256" key="1">
    <source>
        <dbReference type="ARBA" id="ARBA00007705"/>
    </source>
</evidence>
<dbReference type="SUPFAM" id="SSF56672">
    <property type="entry name" value="DNA/RNA polymerases"/>
    <property type="match status" value="1"/>
</dbReference>
<dbReference type="GO" id="GO:0006261">
    <property type="term" value="P:DNA-templated DNA replication"/>
    <property type="evidence" value="ECO:0007669"/>
    <property type="project" value="InterPro"/>
</dbReference>
<evidence type="ECO:0000313" key="6">
    <source>
        <dbReference type="EMBL" id="VFK39663.1"/>
    </source>
</evidence>
<keyword evidence="7" id="KW-0378">Hydrolase</keyword>
<dbReference type="AlphaFoldDB" id="A0A450YSE2"/>
<dbReference type="InterPro" id="IPR012337">
    <property type="entry name" value="RNaseH-like_sf"/>
</dbReference>
<dbReference type="GO" id="GO:0008408">
    <property type="term" value="F:3'-5' exonuclease activity"/>
    <property type="evidence" value="ECO:0007669"/>
    <property type="project" value="InterPro"/>
</dbReference>
<reference evidence="7" key="1">
    <citation type="submission" date="2019-02" db="EMBL/GenBank/DDBJ databases">
        <authorList>
            <person name="Gruber-Vodicka R. H."/>
            <person name="Seah K. B. B."/>
        </authorList>
    </citation>
    <scope>NUCLEOTIDE SEQUENCE</scope>
    <source>
        <strain evidence="7">BECK_S1320</strain>
        <strain evidence="6">BECK_S1321</strain>
    </source>
</reference>
<dbReference type="Gene3D" id="1.20.1060.10">
    <property type="entry name" value="Taq DNA Polymerase, Chain T, domain 4"/>
    <property type="match status" value="1"/>
</dbReference>
<protein>
    <recommendedName>
        <fullName evidence="3">DNA polymerase I</fullName>
    </recommendedName>
</protein>
<evidence type="ECO:0000256" key="2">
    <source>
        <dbReference type="ARBA" id="ARBA00011541"/>
    </source>
</evidence>
<evidence type="ECO:0000256" key="3">
    <source>
        <dbReference type="ARBA" id="ARBA00020311"/>
    </source>
</evidence>
<keyword evidence="7" id="KW-0269">Exonuclease</keyword>
<feature type="domain" description="3'-5' exonuclease" evidence="4">
    <location>
        <begin position="355"/>
        <end position="541"/>
    </location>
</feature>
<dbReference type="Gene3D" id="3.30.420.10">
    <property type="entry name" value="Ribonuclease H-like superfamily/Ribonuclease H"/>
    <property type="match status" value="1"/>
</dbReference>
<evidence type="ECO:0000259" key="4">
    <source>
        <dbReference type="SMART" id="SM00474"/>
    </source>
</evidence>
<dbReference type="InterPro" id="IPR002298">
    <property type="entry name" value="DNA_polymerase_A"/>
</dbReference>
<dbReference type="GO" id="GO:0003677">
    <property type="term" value="F:DNA binding"/>
    <property type="evidence" value="ECO:0007669"/>
    <property type="project" value="InterPro"/>
</dbReference>
<gene>
    <name evidence="7" type="ORF">BECKSD772E_GA0070983_10388</name>
    <name evidence="6" type="ORF">BECKSD772F_GA0070984_10468</name>
</gene>
<dbReference type="InterPro" id="IPR002562">
    <property type="entry name" value="3'-5'_exonuclease_dom"/>
</dbReference>
<comment type="subunit">
    <text evidence="2">Single-chain monomer with multiple functions.</text>
</comment>
<dbReference type="PANTHER" id="PTHR10133">
    <property type="entry name" value="DNA POLYMERASE I"/>
    <property type="match status" value="1"/>
</dbReference>
<proteinExistence type="inferred from homology"/>
<comment type="similarity">
    <text evidence="1">Belongs to the DNA polymerase type-A family.</text>
</comment>
<dbReference type="GO" id="GO:0003887">
    <property type="term" value="F:DNA-directed DNA polymerase activity"/>
    <property type="evidence" value="ECO:0007669"/>
    <property type="project" value="InterPro"/>
</dbReference>
<evidence type="ECO:0000259" key="5">
    <source>
        <dbReference type="SMART" id="SM00482"/>
    </source>
</evidence>
<name>A0A450YSE2_9GAMM</name>
<dbReference type="EMBL" id="CAADFU010000038">
    <property type="protein sequence ID" value="VFK44461.1"/>
    <property type="molecule type" value="Genomic_DNA"/>
</dbReference>
<dbReference type="Pfam" id="PF01612">
    <property type="entry name" value="DNA_pol_A_exo1"/>
    <property type="match status" value="1"/>
</dbReference>
<dbReference type="Pfam" id="PF00476">
    <property type="entry name" value="DNA_pol_A"/>
    <property type="match status" value="1"/>
</dbReference>